<feature type="binding site" evidence="1">
    <location>
        <position position="65"/>
    </location>
    <ligand>
        <name>Mg(2+)</name>
        <dbReference type="ChEBI" id="CHEBI:18420"/>
        <label>1</label>
    </ligand>
</feature>
<evidence type="ECO:0000313" key="3">
    <source>
        <dbReference type="Proteomes" id="UP000004097"/>
    </source>
</evidence>
<comment type="caution">
    <text evidence="2">The sequence shown here is derived from an EMBL/GenBank/DDBJ whole genome shotgun (WGS) entry which is preliminary data.</text>
</comment>
<dbReference type="InterPro" id="IPR050792">
    <property type="entry name" value="ADP-ribosylglycohydrolase"/>
</dbReference>
<dbReference type="EMBL" id="AECQ01000041">
    <property type="protein sequence ID" value="EFW23499.1"/>
    <property type="molecule type" value="Genomic_DNA"/>
</dbReference>
<sequence length="330" mass="36409">MSLSRRDKIYGLLFGCAYGDAMGMPSEMMCRKILDETFPDGIHALLPSSKNDFFKRKFKAGEVTDDTVNTLLVCDSIIEEGQFDTELYLHKLMRWADENPEKNASQIGPSTSKALDLLRAGKSYVESGKYGTTNGSAMKVSPLGILHDYHDIEGLVDDVCKLCLPTHNTSIAIAGASVVATLSSYALRHEYDEEEIWTLTKRVIEEGMKHGNQLPSPSLLKRLDLVQQDIMTLSEKEVLEKLETVYGVGFETIETIPAVFTMIVLSKGNPMKSAWLSANIAGDSDTIGSISTAICGAFHPEFNSLDMKLIEEVNGINFKAYVDGLEKAFK</sequence>
<dbReference type="SUPFAM" id="SSF101478">
    <property type="entry name" value="ADP-ribosylglycohydrolase"/>
    <property type="match status" value="1"/>
</dbReference>
<dbReference type="InterPro" id="IPR036705">
    <property type="entry name" value="Ribosyl_crysJ1_sf"/>
</dbReference>
<gene>
    <name evidence="2" type="ORF">HMPREF9430_01996</name>
</gene>
<name>E7MR06_9FIRM</name>
<dbReference type="STRING" id="706433.HMPREF9430_01996"/>
<keyword evidence="1" id="KW-0460">Magnesium</keyword>
<protein>
    <submittedName>
        <fullName evidence="2">ADP-ribosylglycohydrolase</fullName>
    </submittedName>
</protein>
<dbReference type="eggNOG" id="COG1397">
    <property type="taxonomic scope" value="Bacteria"/>
</dbReference>
<proteinExistence type="predicted"/>
<dbReference type="PANTHER" id="PTHR16222">
    <property type="entry name" value="ADP-RIBOSYLGLYCOHYDROLASE"/>
    <property type="match status" value="1"/>
</dbReference>
<dbReference type="InterPro" id="IPR005502">
    <property type="entry name" value="Ribosyl_crysJ1"/>
</dbReference>
<dbReference type="PANTHER" id="PTHR16222:SF12">
    <property type="entry name" value="ADP-RIBOSYLGLYCOHYDROLASE-RELATED"/>
    <property type="match status" value="1"/>
</dbReference>
<dbReference type="OrthoDB" id="9798107at2"/>
<dbReference type="Pfam" id="PF03747">
    <property type="entry name" value="ADP_ribosyl_GH"/>
    <property type="match status" value="1"/>
</dbReference>
<dbReference type="GO" id="GO:0016787">
    <property type="term" value="F:hydrolase activity"/>
    <property type="evidence" value="ECO:0007669"/>
    <property type="project" value="UniProtKB-KW"/>
</dbReference>
<dbReference type="Proteomes" id="UP000004097">
    <property type="component" value="Unassembled WGS sequence"/>
</dbReference>
<feature type="binding site" evidence="1">
    <location>
        <position position="285"/>
    </location>
    <ligand>
        <name>Mg(2+)</name>
        <dbReference type="ChEBI" id="CHEBI:18420"/>
        <label>1</label>
    </ligand>
</feature>
<dbReference type="HOGENOM" id="CLU_024566_3_0_9"/>
<evidence type="ECO:0000256" key="1">
    <source>
        <dbReference type="PIRSR" id="PIRSR605502-1"/>
    </source>
</evidence>
<keyword evidence="3" id="KW-1185">Reference proteome</keyword>
<evidence type="ECO:0000313" key="2">
    <source>
        <dbReference type="EMBL" id="EFW23499.1"/>
    </source>
</evidence>
<feature type="binding site" evidence="1">
    <location>
        <position position="66"/>
    </location>
    <ligand>
        <name>Mg(2+)</name>
        <dbReference type="ChEBI" id="CHEBI:18420"/>
        <label>1</label>
    </ligand>
</feature>
<accession>E7MR06</accession>
<dbReference type="RefSeq" id="WP_006526794.1">
    <property type="nucleotide sequence ID" value="NZ_GL637673.1"/>
</dbReference>
<comment type="cofactor">
    <cofactor evidence="1">
        <name>Mg(2+)</name>
        <dbReference type="ChEBI" id="CHEBI:18420"/>
    </cofactor>
    <text evidence="1">Binds 2 magnesium ions per subunit.</text>
</comment>
<feature type="binding site" evidence="1">
    <location>
        <position position="283"/>
    </location>
    <ligand>
        <name>Mg(2+)</name>
        <dbReference type="ChEBI" id="CHEBI:18420"/>
        <label>1</label>
    </ligand>
</feature>
<feature type="binding site" evidence="1">
    <location>
        <position position="64"/>
    </location>
    <ligand>
        <name>Mg(2+)</name>
        <dbReference type="ChEBI" id="CHEBI:18420"/>
        <label>1</label>
    </ligand>
</feature>
<keyword evidence="1" id="KW-0479">Metal-binding</keyword>
<organism evidence="2 3">
    <name type="scientific">Solobacterium moorei F0204</name>
    <dbReference type="NCBI Taxonomy" id="706433"/>
    <lineage>
        <taxon>Bacteria</taxon>
        <taxon>Bacillati</taxon>
        <taxon>Bacillota</taxon>
        <taxon>Erysipelotrichia</taxon>
        <taxon>Erysipelotrichales</taxon>
        <taxon>Erysipelotrichaceae</taxon>
        <taxon>Solobacterium</taxon>
    </lineage>
</organism>
<dbReference type="Gene3D" id="1.10.4080.10">
    <property type="entry name" value="ADP-ribosylation/Crystallin J1"/>
    <property type="match status" value="1"/>
</dbReference>
<keyword evidence="2" id="KW-0378">Hydrolase</keyword>
<dbReference type="GO" id="GO:0046872">
    <property type="term" value="F:metal ion binding"/>
    <property type="evidence" value="ECO:0007669"/>
    <property type="project" value="UniProtKB-KW"/>
</dbReference>
<reference evidence="2 3" key="1">
    <citation type="submission" date="2010-08" db="EMBL/GenBank/DDBJ databases">
        <authorList>
            <person name="Weinstock G."/>
            <person name="Sodergren E."/>
            <person name="Clifton S."/>
            <person name="Fulton L."/>
            <person name="Fulton B."/>
            <person name="Courtney L."/>
            <person name="Fronick C."/>
            <person name="Harrison M."/>
            <person name="Strong C."/>
            <person name="Farmer C."/>
            <person name="Delahaunty K."/>
            <person name="Markovic C."/>
            <person name="Hall O."/>
            <person name="Minx P."/>
            <person name="Tomlinson C."/>
            <person name="Mitreva M."/>
            <person name="Hou S."/>
            <person name="Chen J."/>
            <person name="Wollam A."/>
            <person name="Pepin K.H."/>
            <person name="Johnson M."/>
            <person name="Bhonagiri V."/>
            <person name="Zhang X."/>
            <person name="Suruliraj S."/>
            <person name="Warren W."/>
            <person name="Chinwalla A."/>
            <person name="Mardis E.R."/>
            <person name="Wilson R.K."/>
        </authorList>
    </citation>
    <scope>NUCLEOTIDE SEQUENCE [LARGE SCALE GENOMIC DNA]</scope>
    <source>
        <strain evidence="2 3">F0204</strain>
    </source>
</reference>
<feature type="binding site" evidence="1">
    <location>
        <position position="286"/>
    </location>
    <ligand>
        <name>Mg(2+)</name>
        <dbReference type="ChEBI" id="CHEBI:18420"/>
        <label>1</label>
    </ligand>
</feature>
<dbReference type="AlphaFoldDB" id="E7MR06"/>